<dbReference type="EMBL" id="CP163440">
    <property type="protein sequence ID" value="XDQ68464.1"/>
    <property type="molecule type" value="Genomic_DNA"/>
</dbReference>
<organism evidence="2">
    <name type="scientific">Streptomyces sp. R35</name>
    <dbReference type="NCBI Taxonomy" id="3238630"/>
    <lineage>
        <taxon>Bacteria</taxon>
        <taxon>Bacillati</taxon>
        <taxon>Actinomycetota</taxon>
        <taxon>Actinomycetes</taxon>
        <taxon>Kitasatosporales</taxon>
        <taxon>Streptomycetaceae</taxon>
        <taxon>Streptomyces</taxon>
    </lineage>
</organism>
<reference evidence="2" key="1">
    <citation type="submission" date="2024-07" db="EMBL/GenBank/DDBJ databases">
        <authorList>
            <person name="Yu S.T."/>
        </authorList>
    </citation>
    <scope>NUCLEOTIDE SEQUENCE</scope>
    <source>
        <strain evidence="2">R35</strain>
    </source>
</reference>
<dbReference type="RefSeq" id="WP_369265273.1">
    <property type="nucleotide sequence ID" value="NZ_CP163440.1"/>
</dbReference>
<dbReference type="Gene3D" id="1.10.520.40">
    <property type="entry name" value="CRISPR-associated protein Cse2"/>
    <property type="match status" value="1"/>
</dbReference>
<name>A0AB39ST19_9ACTN</name>
<evidence type="ECO:0000256" key="1">
    <source>
        <dbReference type="SAM" id="MobiDB-lite"/>
    </source>
</evidence>
<feature type="region of interest" description="Disordered" evidence="1">
    <location>
        <begin position="1"/>
        <end position="22"/>
    </location>
</feature>
<proteinExistence type="predicted"/>
<dbReference type="InterPro" id="IPR038287">
    <property type="entry name" value="Cse2_sf"/>
</dbReference>
<dbReference type="Pfam" id="PF09485">
    <property type="entry name" value="CRISPR_Cse2"/>
    <property type="match status" value="1"/>
</dbReference>
<dbReference type="InterPro" id="IPR013382">
    <property type="entry name" value="CRISPR-assoc_prot_Cse2"/>
</dbReference>
<dbReference type="AlphaFoldDB" id="A0AB39ST19"/>
<protein>
    <submittedName>
        <fullName evidence="2">Type I-E CRISPR-associated protein Cse2/CasB</fullName>
    </submittedName>
</protein>
<accession>A0AB39ST19</accession>
<dbReference type="NCBIfam" id="TIGR02548">
    <property type="entry name" value="casB_cse2"/>
    <property type="match status" value="1"/>
</dbReference>
<evidence type="ECO:0000313" key="2">
    <source>
        <dbReference type="EMBL" id="XDQ68464.1"/>
    </source>
</evidence>
<gene>
    <name evidence="2" type="primary">casB</name>
    <name evidence="2" type="synonym">cse2</name>
    <name evidence="2" type="ORF">AB5J50_01695</name>
</gene>
<sequence length="71" mass="7440">MVFGVHQQGRSTPAHTPGVSPGSACRLLLAKDAGADRTAIERRLGALLTSLDTGELSQHLRGLVPLPRRAG</sequence>